<accession>A0A1F6DJ63</accession>
<comment type="caution">
    <text evidence="2">The sequence shown here is derived from an EMBL/GenBank/DDBJ whole genome shotgun (WGS) entry which is preliminary data.</text>
</comment>
<feature type="transmembrane region" description="Helical" evidence="1">
    <location>
        <begin position="129"/>
        <end position="145"/>
    </location>
</feature>
<feature type="transmembrane region" description="Helical" evidence="1">
    <location>
        <begin position="157"/>
        <end position="173"/>
    </location>
</feature>
<feature type="transmembrane region" description="Helical" evidence="1">
    <location>
        <begin position="301"/>
        <end position="318"/>
    </location>
</feature>
<feature type="transmembrane region" description="Helical" evidence="1">
    <location>
        <begin position="193"/>
        <end position="214"/>
    </location>
</feature>
<evidence type="ECO:0000313" key="2">
    <source>
        <dbReference type="EMBL" id="OGG61441.1"/>
    </source>
</evidence>
<feature type="transmembrane region" description="Helical" evidence="1">
    <location>
        <begin position="271"/>
        <end position="289"/>
    </location>
</feature>
<gene>
    <name evidence="2" type="ORF">A3C19_01660</name>
</gene>
<evidence type="ECO:0008006" key="4">
    <source>
        <dbReference type="Google" id="ProtNLM"/>
    </source>
</evidence>
<dbReference type="Proteomes" id="UP000178532">
    <property type="component" value="Unassembled WGS sequence"/>
</dbReference>
<proteinExistence type="predicted"/>
<dbReference type="STRING" id="1798495.A3C19_01660"/>
<feature type="transmembrane region" description="Helical" evidence="1">
    <location>
        <begin position="338"/>
        <end position="355"/>
    </location>
</feature>
<dbReference type="EMBL" id="MFLI01000020">
    <property type="protein sequence ID" value="OGG61441.1"/>
    <property type="molecule type" value="Genomic_DNA"/>
</dbReference>
<evidence type="ECO:0000313" key="3">
    <source>
        <dbReference type="Proteomes" id="UP000178532"/>
    </source>
</evidence>
<keyword evidence="1" id="KW-1133">Transmembrane helix</keyword>
<dbReference type="AlphaFoldDB" id="A0A1F6DJ63"/>
<organism evidence="2 3">
    <name type="scientific">Candidatus Kaiserbacteria bacterium RIFCSPHIGHO2_02_FULL_54_22</name>
    <dbReference type="NCBI Taxonomy" id="1798495"/>
    <lineage>
        <taxon>Bacteria</taxon>
        <taxon>Candidatus Kaiseribacteriota</taxon>
    </lineage>
</organism>
<feature type="transmembrane region" description="Helical" evidence="1">
    <location>
        <begin position="226"/>
        <end position="244"/>
    </location>
</feature>
<feature type="transmembrane region" description="Helical" evidence="1">
    <location>
        <begin position="81"/>
        <end position="98"/>
    </location>
</feature>
<reference evidence="2 3" key="1">
    <citation type="journal article" date="2016" name="Nat. Commun.">
        <title>Thousands of microbial genomes shed light on interconnected biogeochemical processes in an aquifer system.</title>
        <authorList>
            <person name="Anantharaman K."/>
            <person name="Brown C.T."/>
            <person name="Hug L.A."/>
            <person name="Sharon I."/>
            <person name="Castelle C.J."/>
            <person name="Probst A.J."/>
            <person name="Thomas B.C."/>
            <person name="Singh A."/>
            <person name="Wilkins M.J."/>
            <person name="Karaoz U."/>
            <person name="Brodie E.L."/>
            <person name="Williams K.H."/>
            <person name="Hubbard S.S."/>
            <person name="Banfield J.F."/>
        </authorList>
    </citation>
    <scope>NUCLEOTIDE SEQUENCE [LARGE SCALE GENOMIC DNA]</scope>
</reference>
<feature type="transmembrane region" description="Helical" evidence="1">
    <location>
        <begin position="14"/>
        <end position="36"/>
    </location>
</feature>
<sequence length="593" mass="67795">MVGIRHLLKAHRPVVVLVGIILALTMIPIFEIVLVLGDSWQGIPPGFTNESFYQARVQAIVKGHPAGGEPYFFEHRDDPPLVIFGGIWLNAIPQLAGLSLNASLLINFILWSLLFTASAYWLFRELRTPPWLAVFGVTFLYLQGYEHIVRVVNLQTVYPFFFLFYVVLLRFIREQNRKNTALLALATGATFYIYAYLWQAVVITLGILFVYAFLQRNWKLLKATLFSLFVGSAIGLPVPLYALWLSHASPYFWESAGRLGLVNTHLPMAEVVYSGGWVAVVVVFLSVLCVRSRTFLEDKEFVLLGSFIAIGGLGLWIMQGSNLITGKLLETGQHLRLFIFNWLVFATISIGVFLWRRYTQISGRLRVFSVTMVAVLLAVNAYSLYSYFFIQLFPSNIDRAAWLTDELSAKPLAWLENEEKNPVVVWGEPNDSLTSNLPVFTKHYTLYVWAGMMELMPEDEIRERYLVSQYFNNPTAADLKSPAATRAYLGRHDAYHAAKTIERKIKICRILFFWDTNKDCGAPPTSQSLLGDAFFTDLGNRFQNDIKPNIKVYLKKYHVSYILKDKILDPHYEPEVLGARLVYSDDRYEIWRL</sequence>
<feature type="transmembrane region" description="Helical" evidence="1">
    <location>
        <begin position="367"/>
        <end position="390"/>
    </location>
</feature>
<keyword evidence="1" id="KW-0812">Transmembrane</keyword>
<keyword evidence="1" id="KW-0472">Membrane</keyword>
<name>A0A1F6DJ63_9BACT</name>
<protein>
    <recommendedName>
        <fullName evidence="4">Glycosyltransferase RgtA/B/C/D-like domain-containing protein</fullName>
    </recommendedName>
</protein>
<feature type="transmembrane region" description="Helical" evidence="1">
    <location>
        <begin position="105"/>
        <end position="123"/>
    </location>
</feature>
<evidence type="ECO:0000256" key="1">
    <source>
        <dbReference type="SAM" id="Phobius"/>
    </source>
</evidence>